<protein>
    <submittedName>
        <fullName evidence="3">Glycosyltransferase family 9 protein</fullName>
    </submittedName>
</protein>
<comment type="caution">
    <text evidence="3">The sequence shown here is derived from an EMBL/GenBank/DDBJ whole genome shotgun (WGS) entry which is preliminary data.</text>
</comment>
<dbReference type="Pfam" id="PF01075">
    <property type="entry name" value="Glyco_transf_9"/>
    <property type="match status" value="1"/>
</dbReference>
<sequence length="628" mass="67533">MPISSGSPDPRPSTVVLHQFAGIGDLVWHVPYLRAIAAQSRGGQIALIASPSTFARELLSGESCISQVFDFDRRPRRAERRQGRHTGPLGMLRMARELKPHRFDRIVIFSDHVNRAILALMAGIPERIGFGFHWIERRLLSHGPYIRPYRGPSVPVHKNATTLALAHGFVTEPVVPKLQLPADAIAQQAETLAALPRPLYTFAIGSSEPHKQWGSARFAALATALAQRGCGVVLLGGPPEAGLAQDIVASIPAPLRGQVLAATGNTVLQSAATLALSDANIGNDTGITNLAAALDRPSFVLLGNRPLLDHDPLMRMLLAPEPDIPSRRHTRPPVRLLDISVADVLARLEQDNAPGFEATAPSPPRPLPTVLDLRGRDLAEQCALAWWAQQRHRRTGQRFGLLQSKGPLPDLAACFPDTFAPLHPSDLDAGGWSVWHPGPVWLTATNAFAQHPQTAGPPQWPEAVHQQAVALRAAAEGRARVLVHLADAACRQAALSTLQAKGMVAVDVWSGLTGDGDSPSLLGEMLAGDAWVGGCDGLDHLWALMRPRAPQLALSQRPKREQASWATVQRGLGLPQPWSRWPLNPNLSQVETAAERPSDAELAAGLAQWLPLLTNTAPSTVSAHAARP</sequence>
<reference evidence="3 4" key="1">
    <citation type="submission" date="2019-09" db="EMBL/GenBank/DDBJ databases">
        <title>Draft genome sequences of 48 bacterial type strains from the CCUG.</title>
        <authorList>
            <person name="Tunovic T."/>
            <person name="Pineiro-Iglesias B."/>
            <person name="Unosson C."/>
            <person name="Inganas E."/>
            <person name="Ohlen M."/>
            <person name="Cardew S."/>
            <person name="Jensie-Markopoulos S."/>
            <person name="Salva-Serra F."/>
            <person name="Jaen-Luchoro D."/>
            <person name="Karlsson R."/>
            <person name="Svensson-Stadler L."/>
            <person name="Chun J."/>
            <person name="Moore E."/>
        </authorList>
    </citation>
    <scope>NUCLEOTIDE SEQUENCE [LARGE SCALE GENOMIC DNA]</scope>
    <source>
        <strain evidence="3 4">CCUG 30977</strain>
    </source>
</reference>
<name>A0A643FDX2_IDEDE</name>
<dbReference type="OrthoDB" id="9797795at2"/>
<dbReference type="GO" id="GO:0009244">
    <property type="term" value="P:lipopolysaccharide core region biosynthetic process"/>
    <property type="evidence" value="ECO:0007669"/>
    <property type="project" value="TreeGrafter"/>
</dbReference>
<proteinExistence type="predicted"/>
<evidence type="ECO:0000256" key="2">
    <source>
        <dbReference type="ARBA" id="ARBA00022679"/>
    </source>
</evidence>
<accession>A0A643FDX2</accession>
<dbReference type="EMBL" id="VZPB01000013">
    <property type="protein sequence ID" value="KAB0583530.1"/>
    <property type="molecule type" value="Genomic_DNA"/>
</dbReference>
<dbReference type="AlphaFoldDB" id="A0A643FDX2"/>
<dbReference type="PANTHER" id="PTHR30160">
    <property type="entry name" value="TETRAACYLDISACCHARIDE 4'-KINASE-RELATED"/>
    <property type="match status" value="1"/>
</dbReference>
<dbReference type="PANTHER" id="PTHR30160:SF7">
    <property type="entry name" value="ADP-HEPTOSE--LPS HEPTOSYLTRANSFERASE 2"/>
    <property type="match status" value="1"/>
</dbReference>
<dbReference type="GO" id="GO:0005829">
    <property type="term" value="C:cytosol"/>
    <property type="evidence" value="ECO:0007669"/>
    <property type="project" value="TreeGrafter"/>
</dbReference>
<keyword evidence="4" id="KW-1185">Reference proteome</keyword>
<dbReference type="Gene3D" id="3.40.50.2000">
    <property type="entry name" value="Glycogen Phosphorylase B"/>
    <property type="match status" value="2"/>
</dbReference>
<dbReference type="InterPro" id="IPR002201">
    <property type="entry name" value="Glyco_trans_9"/>
</dbReference>
<dbReference type="CDD" id="cd03789">
    <property type="entry name" value="GT9_LPS_heptosyltransferase"/>
    <property type="match status" value="1"/>
</dbReference>
<organism evidence="3 4">
    <name type="scientific">Ideonella dechloratans</name>
    <dbReference type="NCBI Taxonomy" id="36863"/>
    <lineage>
        <taxon>Bacteria</taxon>
        <taxon>Pseudomonadati</taxon>
        <taxon>Pseudomonadota</taxon>
        <taxon>Betaproteobacteria</taxon>
        <taxon>Burkholderiales</taxon>
        <taxon>Sphaerotilaceae</taxon>
        <taxon>Ideonella</taxon>
    </lineage>
</organism>
<dbReference type="SUPFAM" id="SSF53756">
    <property type="entry name" value="UDP-Glycosyltransferase/glycogen phosphorylase"/>
    <property type="match status" value="1"/>
</dbReference>
<evidence type="ECO:0000313" key="3">
    <source>
        <dbReference type="EMBL" id="KAB0583530.1"/>
    </source>
</evidence>
<evidence type="ECO:0000313" key="4">
    <source>
        <dbReference type="Proteomes" id="UP000430120"/>
    </source>
</evidence>
<dbReference type="GO" id="GO:0008713">
    <property type="term" value="F:ADP-heptose-lipopolysaccharide heptosyltransferase activity"/>
    <property type="evidence" value="ECO:0007669"/>
    <property type="project" value="TreeGrafter"/>
</dbReference>
<dbReference type="Proteomes" id="UP000430120">
    <property type="component" value="Unassembled WGS sequence"/>
</dbReference>
<gene>
    <name evidence="3" type="ORF">F7Q92_07580</name>
</gene>
<dbReference type="InterPro" id="IPR051199">
    <property type="entry name" value="LPS_LOS_Heptosyltrfase"/>
</dbReference>
<evidence type="ECO:0000256" key="1">
    <source>
        <dbReference type="ARBA" id="ARBA00022676"/>
    </source>
</evidence>
<dbReference type="RefSeq" id="WP_151123573.1">
    <property type="nucleotide sequence ID" value="NZ_CP088081.1"/>
</dbReference>
<keyword evidence="2 3" id="KW-0808">Transferase</keyword>
<keyword evidence="1" id="KW-0328">Glycosyltransferase</keyword>